<feature type="domain" description="Glyoxalase/fosfomycin resistance/dioxygenase" evidence="1">
    <location>
        <begin position="9"/>
        <end position="132"/>
    </location>
</feature>
<dbReference type="Pfam" id="PF00903">
    <property type="entry name" value="Glyoxalase"/>
    <property type="match status" value="1"/>
</dbReference>
<dbReference type="EMBL" id="JABMKT010000013">
    <property type="protein sequence ID" value="NYV27826.1"/>
    <property type="molecule type" value="Genomic_DNA"/>
</dbReference>
<dbReference type="Gene3D" id="3.10.180.10">
    <property type="entry name" value="2,3-Dihydroxybiphenyl 1,2-Dioxygenase, domain 1"/>
    <property type="match status" value="1"/>
</dbReference>
<evidence type="ECO:0000313" key="2">
    <source>
        <dbReference type="EMBL" id="NYV27826.1"/>
    </source>
</evidence>
<keyword evidence="3" id="KW-1185">Reference proteome</keyword>
<evidence type="ECO:0000313" key="3">
    <source>
        <dbReference type="Proteomes" id="UP000526184"/>
    </source>
</evidence>
<dbReference type="SUPFAM" id="SSF54593">
    <property type="entry name" value="Glyoxalase/Bleomycin resistance protein/Dihydroxybiphenyl dioxygenase"/>
    <property type="match status" value="1"/>
</dbReference>
<dbReference type="InterPro" id="IPR004360">
    <property type="entry name" value="Glyas_Fos-R_dOase_dom"/>
</dbReference>
<dbReference type="AlphaFoldDB" id="A0A7Z0PFH7"/>
<accession>A0A7Z0PFH7</accession>
<sequence length="138" mass="16154">MITALEIYLITNGNGKEAVKFYKEALDAEIISLMYFKDHNPDCPKEHQDLVLNAQLKVGEFRLMISDENPDFEYKHGYNMSACLILDNVEHARRVYEKLSKDAKNMLMEMQETFWSPAYANFEDKFGMLWQISTTIKE</sequence>
<dbReference type="CDD" id="cd06588">
    <property type="entry name" value="PhnB_like"/>
    <property type="match status" value="1"/>
</dbReference>
<name>A0A7Z0PFH7_9FUSO</name>
<dbReference type="Proteomes" id="UP000526184">
    <property type="component" value="Unassembled WGS sequence"/>
</dbReference>
<reference evidence="2 3" key="1">
    <citation type="submission" date="2020-05" db="EMBL/GenBank/DDBJ databases">
        <title>Streptobacillus felis strain LHL191014123.</title>
        <authorList>
            <person name="Fawzy A."/>
            <person name="Rau J."/>
            <person name="Risse K."/>
            <person name="Schauerte N."/>
            <person name="Geiger C."/>
            <person name="Blom J."/>
            <person name="Imirzalioglu C."/>
            <person name="Falgenhauer J."/>
            <person name="Bach A."/>
            <person name="Herden C."/>
            <person name="Eisenberg T."/>
        </authorList>
    </citation>
    <scope>NUCLEOTIDE SEQUENCE [LARGE SCALE GENOMIC DNA]</scope>
    <source>
        <strain evidence="2 3">LHL191014123</strain>
    </source>
</reference>
<dbReference type="RefSeq" id="WP_067320804.1">
    <property type="nucleotide sequence ID" value="NZ_CBCRWS010000017.1"/>
</dbReference>
<protein>
    <submittedName>
        <fullName evidence="2">VOC family protein</fullName>
    </submittedName>
</protein>
<dbReference type="InterPro" id="IPR029068">
    <property type="entry name" value="Glyas_Bleomycin-R_OHBP_Dase"/>
</dbReference>
<dbReference type="OrthoDB" id="9795306at2"/>
<gene>
    <name evidence="2" type="ORF">HP397_03175</name>
</gene>
<dbReference type="InterPro" id="IPR028973">
    <property type="entry name" value="PhnB-like"/>
</dbReference>
<proteinExistence type="predicted"/>
<comment type="caution">
    <text evidence="2">The sequence shown here is derived from an EMBL/GenBank/DDBJ whole genome shotgun (WGS) entry which is preliminary data.</text>
</comment>
<evidence type="ECO:0000259" key="1">
    <source>
        <dbReference type="Pfam" id="PF00903"/>
    </source>
</evidence>
<dbReference type="PANTHER" id="PTHR33990">
    <property type="entry name" value="PROTEIN YJDN-RELATED"/>
    <property type="match status" value="1"/>
</dbReference>
<dbReference type="PANTHER" id="PTHR33990:SF1">
    <property type="entry name" value="PROTEIN YJDN"/>
    <property type="match status" value="1"/>
</dbReference>
<organism evidence="2 3">
    <name type="scientific">Streptobacillus felis</name>
    <dbReference type="NCBI Taxonomy" id="1384509"/>
    <lineage>
        <taxon>Bacteria</taxon>
        <taxon>Fusobacteriati</taxon>
        <taxon>Fusobacteriota</taxon>
        <taxon>Fusobacteriia</taxon>
        <taxon>Fusobacteriales</taxon>
        <taxon>Leptotrichiaceae</taxon>
        <taxon>Streptobacillus</taxon>
    </lineage>
</organism>